<keyword evidence="3" id="KW-1003">Cell membrane</keyword>
<evidence type="ECO:0000256" key="1">
    <source>
        <dbReference type="ARBA" id="ARBA00004651"/>
    </source>
</evidence>
<dbReference type="PANTHER" id="PTHR32196">
    <property type="entry name" value="ABC TRANSPORTER PERMEASE PROTEIN YPHD-RELATED-RELATED"/>
    <property type="match status" value="1"/>
</dbReference>
<dbReference type="Pfam" id="PF02653">
    <property type="entry name" value="BPD_transp_2"/>
    <property type="match status" value="1"/>
</dbReference>
<dbReference type="Proteomes" id="UP001230908">
    <property type="component" value="Unassembled WGS sequence"/>
</dbReference>
<feature type="transmembrane region" description="Helical" evidence="9">
    <location>
        <begin position="281"/>
        <end position="300"/>
    </location>
</feature>
<evidence type="ECO:0000256" key="5">
    <source>
        <dbReference type="ARBA" id="ARBA00022692"/>
    </source>
</evidence>
<organism evidence="10 11">
    <name type="scientific">Phytohabitans maris</name>
    <dbReference type="NCBI Taxonomy" id="3071409"/>
    <lineage>
        <taxon>Bacteria</taxon>
        <taxon>Bacillati</taxon>
        <taxon>Actinomycetota</taxon>
        <taxon>Actinomycetes</taxon>
        <taxon>Micromonosporales</taxon>
        <taxon>Micromonosporaceae</taxon>
    </lineage>
</organism>
<feature type="transmembrane region" description="Helical" evidence="9">
    <location>
        <begin position="52"/>
        <end position="73"/>
    </location>
</feature>
<keyword evidence="6 9" id="KW-1133">Transmembrane helix</keyword>
<feature type="transmembrane region" description="Helical" evidence="9">
    <location>
        <begin position="225"/>
        <end position="245"/>
    </location>
</feature>
<keyword evidence="2" id="KW-0813">Transport</keyword>
<dbReference type="CDD" id="cd06579">
    <property type="entry name" value="TM_PBP1_transp_AraH_like"/>
    <property type="match status" value="1"/>
</dbReference>
<evidence type="ECO:0000313" key="10">
    <source>
        <dbReference type="EMBL" id="MDQ7911223.1"/>
    </source>
</evidence>
<feature type="transmembrane region" description="Helical" evidence="9">
    <location>
        <begin position="173"/>
        <end position="196"/>
    </location>
</feature>
<proteinExistence type="predicted"/>
<dbReference type="EMBL" id="JAVHUY010000075">
    <property type="protein sequence ID" value="MDQ7911223.1"/>
    <property type="molecule type" value="Genomic_DNA"/>
</dbReference>
<evidence type="ECO:0000256" key="8">
    <source>
        <dbReference type="ARBA" id="ARBA00039381"/>
    </source>
</evidence>
<evidence type="ECO:0000256" key="4">
    <source>
        <dbReference type="ARBA" id="ARBA00022519"/>
    </source>
</evidence>
<sequence>MAEAIAADTAPAAVRRPHSWGGLAERYGLIAFWLVLIVLFGVLRPATFLSAANWQSILGSQSVLVLLALSLLIPMTAGDYDLSIAGVMGVSSMAVAVFNVQSGWPIWLAVLAALAVSAAAGLLNGALVVIFGVDPFISTLGTGTVFLGVVYWMSDSNTIVGISPDLVHVVVGLRLLGVPLAFYYGLGLCAIVWFVLRYTVFGRQMLFVGRNRSLSRLSGLRVGRLRWVGLVISALGAGVAGVAYVGTTGAADPTGSQAFLLPTFAAVFLGATTIEPRRFNAIGTLIAVYFLVTGITGLQLLGAQAFVQNLFFGGALVISVALSHFSRRREAEGDRLGHG</sequence>
<accession>A0ABU0ZW24</accession>
<feature type="transmembrane region" description="Helical" evidence="9">
    <location>
        <begin position="106"/>
        <end position="129"/>
    </location>
</feature>
<evidence type="ECO:0000256" key="6">
    <source>
        <dbReference type="ARBA" id="ARBA00022989"/>
    </source>
</evidence>
<gene>
    <name evidence="10" type="ORF">RB614_42715</name>
</gene>
<keyword evidence="5 9" id="KW-0812">Transmembrane</keyword>
<name>A0ABU0ZW24_9ACTN</name>
<feature type="transmembrane region" description="Helical" evidence="9">
    <location>
        <begin position="306"/>
        <end position="325"/>
    </location>
</feature>
<evidence type="ECO:0000256" key="9">
    <source>
        <dbReference type="SAM" id="Phobius"/>
    </source>
</evidence>
<protein>
    <recommendedName>
        <fullName evidence="8">Autoinducer 2 import system permease protein LsrD</fullName>
    </recommendedName>
</protein>
<feature type="transmembrane region" description="Helical" evidence="9">
    <location>
        <begin position="257"/>
        <end position="274"/>
    </location>
</feature>
<dbReference type="InterPro" id="IPR001851">
    <property type="entry name" value="ABC_transp_permease"/>
</dbReference>
<keyword evidence="4" id="KW-0997">Cell inner membrane</keyword>
<comment type="subcellular location">
    <subcellularLocation>
        <location evidence="1">Cell membrane</location>
        <topology evidence="1">Multi-pass membrane protein</topology>
    </subcellularLocation>
</comment>
<evidence type="ECO:0000256" key="2">
    <source>
        <dbReference type="ARBA" id="ARBA00022448"/>
    </source>
</evidence>
<dbReference type="PANTHER" id="PTHR32196:SF71">
    <property type="entry name" value="AUTOINDUCER 2 IMPORT SYSTEM PERMEASE PROTEIN LSRD"/>
    <property type="match status" value="1"/>
</dbReference>
<reference evidence="10 11" key="1">
    <citation type="submission" date="2023-08" db="EMBL/GenBank/DDBJ databases">
        <title>Phytohabitans sansha sp. nov., isolated from marine sediment.</title>
        <authorList>
            <person name="Zhao Y."/>
            <person name="Yi K."/>
        </authorList>
    </citation>
    <scope>NUCLEOTIDE SEQUENCE [LARGE SCALE GENOMIC DNA]</scope>
    <source>
        <strain evidence="10 11">ZYX-F-186</strain>
    </source>
</reference>
<evidence type="ECO:0000313" key="11">
    <source>
        <dbReference type="Proteomes" id="UP001230908"/>
    </source>
</evidence>
<feature type="transmembrane region" description="Helical" evidence="9">
    <location>
        <begin position="27"/>
        <end position="46"/>
    </location>
</feature>
<evidence type="ECO:0000256" key="7">
    <source>
        <dbReference type="ARBA" id="ARBA00023136"/>
    </source>
</evidence>
<evidence type="ECO:0000256" key="3">
    <source>
        <dbReference type="ARBA" id="ARBA00022475"/>
    </source>
</evidence>
<comment type="caution">
    <text evidence="10">The sequence shown here is derived from an EMBL/GenBank/DDBJ whole genome shotgun (WGS) entry which is preliminary data.</text>
</comment>
<keyword evidence="11" id="KW-1185">Reference proteome</keyword>
<dbReference type="RefSeq" id="WP_308718443.1">
    <property type="nucleotide sequence ID" value="NZ_JAVHUY010000075.1"/>
</dbReference>
<feature type="transmembrane region" description="Helical" evidence="9">
    <location>
        <begin position="136"/>
        <end position="153"/>
    </location>
</feature>
<keyword evidence="7 9" id="KW-0472">Membrane</keyword>